<evidence type="ECO:0000256" key="4">
    <source>
        <dbReference type="ARBA" id="ARBA00023136"/>
    </source>
</evidence>
<dbReference type="OrthoDB" id="9775789at2"/>
<dbReference type="RefSeq" id="WP_091735917.1">
    <property type="nucleotide sequence ID" value="NZ_FNNQ01000002.1"/>
</dbReference>
<dbReference type="EMBL" id="FNNQ01000002">
    <property type="protein sequence ID" value="SDW28903.1"/>
    <property type="molecule type" value="Genomic_DNA"/>
</dbReference>
<evidence type="ECO:0000256" key="2">
    <source>
        <dbReference type="ARBA" id="ARBA00022692"/>
    </source>
</evidence>
<dbReference type="Pfam" id="PF14378">
    <property type="entry name" value="PAP2_3"/>
    <property type="match status" value="1"/>
</dbReference>
<dbReference type="SMART" id="SM00014">
    <property type="entry name" value="acidPPc"/>
    <property type="match status" value="1"/>
</dbReference>
<dbReference type="SUPFAM" id="SSF48317">
    <property type="entry name" value="Acid phosphatase/Vanadium-dependent haloperoxidase"/>
    <property type="match status" value="1"/>
</dbReference>
<feature type="transmembrane region" description="Helical" evidence="5">
    <location>
        <begin position="45"/>
        <end position="65"/>
    </location>
</feature>
<feature type="transmembrane region" description="Helical" evidence="5">
    <location>
        <begin position="212"/>
        <end position="232"/>
    </location>
</feature>
<dbReference type="GO" id="GO:0016020">
    <property type="term" value="C:membrane"/>
    <property type="evidence" value="ECO:0007669"/>
    <property type="project" value="UniProtKB-SubCell"/>
</dbReference>
<accession>A0A1H2SB66</accession>
<dbReference type="Proteomes" id="UP000198534">
    <property type="component" value="Unassembled WGS sequence"/>
</dbReference>
<feature type="transmembrane region" description="Helical" evidence="5">
    <location>
        <begin position="6"/>
        <end position="24"/>
    </location>
</feature>
<dbReference type="PANTHER" id="PTHR31310">
    <property type="match status" value="1"/>
</dbReference>
<evidence type="ECO:0000313" key="8">
    <source>
        <dbReference type="Proteomes" id="UP000198534"/>
    </source>
</evidence>
<keyword evidence="2 5" id="KW-0812">Transmembrane</keyword>
<dbReference type="InterPro" id="IPR036938">
    <property type="entry name" value="PAP2/HPO_sf"/>
</dbReference>
<feature type="transmembrane region" description="Helical" evidence="5">
    <location>
        <begin position="133"/>
        <end position="152"/>
    </location>
</feature>
<evidence type="ECO:0000256" key="1">
    <source>
        <dbReference type="ARBA" id="ARBA00004141"/>
    </source>
</evidence>
<name>A0A1H2SB66_9BACL</name>
<proteinExistence type="predicted"/>
<dbReference type="InterPro" id="IPR000326">
    <property type="entry name" value="PAP2/HPO"/>
</dbReference>
<protein>
    <submittedName>
        <fullName evidence="7">PAP2 superfamily protein</fullName>
    </submittedName>
</protein>
<evidence type="ECO:0000313" key="7">
    <source>
        <dbReference type="EMBL" id="SDW28903.1"/>
    </source>
</evidence>
<keyword evidence="8" id="KW-1185">Reference proteome</keyword>
<evidence type="ECO:0000259" key="6">
    <source>
        <dbReference type="SMART" id="SM00014"/>
    </source>
</evidence>
<keyword evidence="3 5" id="KW-1133">Transmembrane helix</keyword>
<evidence type="ECO:0000256" key="3">
    <source>
        <dbReference type="ARBA" id="ARBA00022989"/>
    </source>
</evidence>
<organism evidence="7 8">
    <name type="scientific">Marininema mesophilum</name>
    <dbReference type="NCBI Taxonomy" id="1048340"/>
    <lineage>
        <taxon>Bacteria</taxon>
        <taxon>Bacillati</taxon>
        <taxon>Bacillota</taxon>
        <taxon>Bacilli</taxon>
        <taxon>Bacillales</taxon>
        <taxon>Thermoactinomycetaceae</taxon>
        <taxon>Marininema</taxon>
    </lineage>
</organism>
<feature type="domain" description="Phosphatidic acid phosphatase type 2/haloperoxidase" evidence="6">
    <location>
        <begin position="146"/>
        <end position="253"/>
    </location>
</feature>
<feature type="transmembrane region" description="Helical" evidence="5">
    <location>
        <begin position="99"/>
        <end position="121"/>
    </location>
</feature>
<reference evidence="7 8" key="1">
    <citation type="submission" date="2016-10" db="EMBL/GenBank/DDBJ databases">
        <authorList>
            <person name="de Groot N.N."/>
        </authorList>
    </citation>
    <scope>NUCLEOTIDE SEQUENCE [LARGE SCALE GENOMIC DNA]</scope>
    <source>
        <strain evidence="7 8">DSM 45610</strain>
    </source>
</reference>
<dbReference type="InterPro" id="IPR026841">
    <property type="entry name" value="Aur1/Ipt1"/>
</dbReference>
<comment type="subcellular location">
    <subcellularLocation>
        <location evidence="1">Membrane</location>
        <topology evidence="1">Multi-pass membrane protein</topology>
    </subcellularLocation>
</comment>
<dbReference type="CDD" id="cd03386">
    <property type="entry name" value="PAP2_Aur1_like"/>
    <property type="match status" value="1"/>
</dbReference>
<dbReference type="AlphaFoldDB" id="A0A1H2SB66"/>
<evidence type="ECO:0000256" key="5">
    <source>
        <dbReference type="SAM" id="Phobius"/>
    </source>
</evidence>
<sequence>MFQSTISILLSTLVTFLVILTISLRQNPIAVISGFTRDLFRDRLLMVHVIACLGILALNKLELLIEPTLDKSWDWTPYIRTFEGNVTPLLQHWFNYEPLTYFTTYFYVIVFSVLMACSLLIYHREKDYRSLYVLLYSIGFNYIFAIPFYLFAPVSEAWYNHSDIKFLIPSVYPGFEAGYRSFSGLDNSFPSLHTSLSVTLALIAWQSVNRRFGRITFFTAGVILFAIIYLGIHWYLDLIAGVVLALCSVALAYRFSEVPLGKMSNLSSRQQASDHVADAQ</sequence>
<dbReference type="PANTHER" id="PTHR31310:SF7">
    <property type="entry name" value="PA-PHOSPHATASE RELATED-FAMILY PROTEIN DDB_G0268928"/>
    <property type="match status" value="1"/>
</dbReference>
<feature type="transmembrane region" description="Helical" evidence="5">
    <location>
        <begin position="238"/>
        <end position="255"/>
    </location>
</feature>
<keyword evidence="4 5" id="KW-0472">Membrane</keyword>
<dbReference type="InterPro" id="IPR052185">
    <property type="entry name" value="IPC_Synthase-Related"/>
</dbReference>
<dbReference type="Gene3D" id="1.20.144.10">
    <property type="entry name" value="Phosphatidic acid phosphatase type 2/haloperoxidase"/>
    <property type="match status" value="1"/>
</dbReference>
<dbReference type="STRING" id="1048340.SAMN05444487_102163"/>
<feature type="transmembrane region" description="Helical" evidence="5">
    <location>
        <begin position="188"/>
        <end position="205"/>
    </location>
</feature>
<gene>
    <name evidence="7" type="ORF">SAMN05444487_102163</name>
</gene>